<keyword evidence="8" id="KW-1185">Reference proteome</keyword>
<organism evidence="7 8">
    <name type="scientific">Symbiodinium pilosum</name>
    <name type="common">Dinoflagellate</name>
    <dbReference type="NCBI Taxonomy" id="2952"/>
    <lineage>
        <taxon>Eukaryota</taxon>
        <taxon>Sar</taxon>
        <taxon>Alveolata</taxon>
        <taxon>Dinophyceae</taxon>
        <taxon>Suessiales</taxon>
        <taxon>Symbiodiniaceae</taxon>
        <taxon>Symbiodinium</taxon>
    </lineage>
</organism>
<dbReference type="EMBL" id="CAJNIZ010042773">
    <property type="protein sequence ID" value="CAE7637547.1"/>
    <property type="molecule type" value="Genomic_DNA"/>
</dbReference>
<feature type="transmembrane region" description="Helical" evidence="5">
    <location>
        <begin position="265"/>
        <end position="287"/>
    </location>
</feature>
<evidence type="ECO:0000256" key="1">
    <source>
        <dbReference type="ARBA" id="ARBA00004141"/>
    </source>
</evidence>
<evidence type="ECO:0000256" key="2">
    <source>
        <dbReference type="ARBA" id="ARBA00022692"/>
    </source>
</evidence>
<gene>
    <name evidence="7" type="ORF">SPIL2461_LOCUS16835</name>
</gene>
<feature type="transmembrane region" description="Helical" evidence="5">
    <location>
        <begin position="34"/>
        <end position="54"/>
    </location>
</feature>
<keyword evidence="2 5" id="KW-0812">Transmembrane</keyword>
<evidence type="ECO:0000259" key="6">
    <source>
        <dbReference type="Pfam" id="PF03151"/>
    </source>
</evidence>
<dbReference type="GO" id="GO:0016020">
    <property type="term" value="C:membrane"/>
    <property type="evidence" value="ECO:0007669"/>
    <property type="project" value="UniProtKB-SubCell"/>
</dbReference>
<evidence type="ECO:0000256" key="3">
    <source>
        <dbReference type="ARBA" id="ARBA00022989"/>
    </source>
</evidence>
<feature type="transmembrane region" description="Helical" evidence="5">
    <location>
        <begin position="167"/>
        <end position="184"/>
    </location>
</feature>
<dbReference type="PANTHER" id="PTHR11132">
    <property type="entry name" value="SOLUTE CARRIER FAMILY 35"/>
    <property type="match status" value="1"/>
</dbReference>
<evidence type="ECO:0000313" key="8">
    <source>
        <dbReference type="Proteomes" id="UP000649617"/>
    </source>
</evidence>
<sequence length="368" mass="40104">ELWPGNDMRAPKAEEALEAALERKPLLREDVHKLMSKIFWSVALITCSAALISYNKYLIHPTRFPYPVVLVFLHMLGGSLLSSILLATNPTLFPALTDPNKKADLSPNYLARRVLPVGLFFTTSLILSNTAYQYASVAFLQMVKQSNVIIVFLFSLMLGIEQFRPRMALVLLCVMLATTFTVHGEVNFSLTGFLVQLSCNFAESAKVVLQGVLLAGAGRKLDPLSFVATVAPMCAVCLGGILLLQPHVQGLSWISMPALENLHACGYLLAGNILCAFALNLVIANYLKHGSPLSFLLTNLVKDAMIVIVSTATFGEHVSLQQKCAFSAQLSFIALWSLMKGNPEDFDKYGFVGGLVGTLRSMTTSRAA</sequence>
<dbReference type="Pfam" id="PF03151">
    <property type="entry name" value="TPT"/>
    <property type="match status" value="1"/>
</dbReference>
<feature type="transmembrane region" description="Helical" evidence="5">
    <location>
        <begin position="224"/>
        <end position="244"/>
    </location>
</feature>
<dbReference type="Proteomes" id="UP000649617">
    <property type="component" value="Unassembled WGS sequence"/>
</dbReference>
<comment type="subcellular location">
    <subcellularLocation>
        <location evidence="1">Membrane</location>
        <topology evidence="1">Multi-pass membrane protein</topology>
    </subcellularLocation>
</comment>
<protein>
    <recommendedName>
        <fullName evidence="6">Sugar phosphate transporter domain-containing protein</fullName>
    </recommendedName>
</protein>
<feature type="transmembrane region" description="Helical" evidence="5">
    <location>
        <begin position="138"/>
        <end position="160"/>
    </location>
</feature>
<dbReference type="OrthoDB" id="6418713at2759"/>
<comment type="caution">
    <text evidence="7">The sequence shown here is derived from an EMBL/GenBank/DDBJ whole genome shotgun (WGS) entry which is preliminary data.</text>
</comment>
<feature type="domain" description="Sugar phosphate transporter" evidence="6">
    <location>
        <begin position="53"/>
        <end position="323"/>
    </location>
</feature>
<proteinExistence type="predicted"/>
<name>A0A812VQW3_SYMPI</name>
<reference evidence="7" key="1">
    <citation type="submission" date="2021-02" db="EMBL/GenBank/DDBJ databases">
        <authorList>
            <person name="Dougan E. K."/>
            <person name="Rhodes N."/>
            <person name="Thang M."/>
            <person name="Chan C."/>
        </authorList>
    </citation>
    <scope>NUCLEOTIDE SEQUENCE</scope>
</reference>
<dbReference type="InterPro" id="IPR050186">
    <property type="entry name" value="TPT_transporter"/>
</dbReference>
<feature type="non-terminal residue" evidence="7">
    <location>
        <position position="1"/>
    </location>
</feature>
<dbReference type="InterPro" id="IPR004853">
    <property type="entry name" value="Sugar_P_trans_dom"/>
</dbReference>
<evidence type="ECO:0000256" key="5">
    <source>
        <dbReference type="SAM" id="Phobius"/>
    </source>
</evidence>
<dbReference type="AlphaFoldDB" id="A0A812VQW3"/>
<feature type="transmembrane region" description="Helical" evidence="5">
    <location>
        <begin position="66"/>
        <end position="93"/>
    </location>
</feature>
<evidence type="ECO:0000256" key="4">
    <source>
        <dbReference type="ARBA" id="ARBA00023136"/>
    </source>
</evidence>
<keyword evidence="4 5" id="KW-0472">Membrane</keyword>
<accession>A0A812VQW3</accession>
<keyword evidence="3 5" id="KW-1133">Transmembrane helix</keyword>
<evidence type="ECO:0000313" key="7">
    <source>
        <dbReference type="EMBL" id="CAE7637547.1"/>
    </source>
</evidence>